<name>A0ABM6YUH3_9VIBR</name>
<proteinExistence type="predicted"/>
<sequence length="252" mass="28358">MRQRKIGRYGVVWLLIALWVALTSGAWFQAQQAMQAILTVKELGSKVDEVRNIFQFELPYRAQHIDQVSLKLQLVSAVRLQLESQSDGSSKNPDLTQLFYNTDRFLEEARVFIASDSTLMDLSDQLYKSRESNANSAQLKSMYYRLGALVFESMFSESATSADTYRQLDSLFTESQTLPKHEQSIFLRRLAQTSNVLAAHAQGGHLANKLLTPELPNQLASISAELEKKLVAYLGFVILLSGSVIALITWFS</sequence>
<keyword evidence="1" id="KW-1133">Transmembrane helix</keyword>
<protein>
    <recommendedName>
        <fullName evidence="4">Chemotaxis methyl-accepting receptor HlyB-like 4HB MCP domain-containing protein</fullName>
    </recommendedName>
</protein>
<keyword evidence="1" id="KW-0812">Transmembrane</keyword>
<reference evidence="2 3" key="1">
    <citation type="submission" date="2018-08" db="EMBL/GenBank/DDBJ databases">
        <title>Genomic taxonomy of the Vibrionaceae family.</title>
        <authorList>
            <person name="Gomez-Gil B."/>
            <person name="Tanaka M."/>
            <person name="Sawabe T."/>
            <person name="Enciso-Ibarra K."/>
        </authorList>
    </citation>
    <scope>NUCLEOTIDE SEQUENCE [LARGE SCALE GENOMIC DNA]</scope>
    <source>
        <strain evidence="2 3">CAIM 1831</strain>
    </source>
</reference>
<keyword evidence="1" id="KW-0472">Membrane</keyword>
<dbReference type="RefSeq" id="WP_128811272.1">
    <property type="nucleotide sequence ID" value="NZ_CP032093.1"/>
</dbReference>
<evidence type="ECO:0000313" key="2">
    <source>
        <dbReference type="EMBL" id="AXY01510.1"/>
    </source>
</evidence>
<evidence type="ECO:0000256" key="1">
    <source>
        <dbReference type="SAM" id="Phobius"/>
    </source>
</evidence>
<evidence type="ECO:0008006" key="4">
    <source>
        <dbReference type="Google" id="ProtNLM"/>
    </source>
</evidence>
<dbReference type="EMBL" id="CP032093">
    <property type="protein sequence ID" value="AXY01510.1"/>
    <property type="molecule type" value="Genomic_DNA"/>
</dbReference>
<keyword evidence="3" id="KW-1185">Reference proteome</keyword>
<feature type="transmembrane region" description="Helical" evidence="1">
    <location>
        <begin position="230"/>
        <end position="251"/>
    </location>
</feature>
<dbReference type="Proteomes" id="UP000262832">
    <property type="component" value="Chromosome I"/>
</dbReference>
<gene>
    <name evidence="2" type="ORF">D1115_10405</name>
</gene>
<organism evidence="2 3">
    <name type="scientific">Vibrio alfacsensis</name>
    <dbReference type="NCBI Taxonomy" id="1074311"/>
    <lineage>
        <taxon>Bacteria</taxon>
        <taxon>Pseudomonadati</taxon>
        <taxon>Pseudomonadota</taxon>
        <taxon>Gammaproteobacteria</taxon>
        <taxon>Vibrionales</taxon>
        <taxon>Vibrionaceae</taxon>
        <taxon>Vibrio</taxon>
    </lineage>
</organism>
<accession>A0ABM6YUH3</accession>
<evidence type="ECO:0000313" key="3">
    <source>
        <dbReference type="Proteomes" id="UP000262832"/>
    </source>
</evidence>